<name>A0A1I3NCS1_9BACL</name>
<evidence type="ECO:0000313" key="1">
    <source>
        <dbReference type="EMBL" id="SFJ07064.1"/>
    </source>
</evidence>
<gene>
    <name evidence="1" type="ORF">SAMN05421852_10491</name>
</gene>
<dbReference type="EMBL" id="FORR01000004">
    <property type="protein sequence ID" value="SFJ07064.1"/>
    <property type="molecule type" value="Genomic_DNA"/>
</dbReference>
<accession>A0A1I3NCS1</accession>
<protein>
    <submittedName>
        <fullName evidence="1">Uncharacterized protein</fullName>
    </submittedName>
</protein>
<reference evidence="1 2" key="1">
    <citation type="submission" date="2016-10" db="EMBL/GenBank/DDBJ databases">
        <authorList>
            <person name="de Groot N.N."/>
        </authorList>
    </citation>
    <scope>NUCLEOTIDE SEQUENCE [LARGE SCALE GENOMIC DNA]</scope>
    <source>
        <strain evidence="1 2">DSM 44778</strain>
    </source>
</reference>
<proteinExistence type="predicted"/>
<sequence>MEQQRRPFQLLDVQQYPNILDKITKFEQELNQLVQGHTAVIAYIHKETKSEIS</sequence>
<dbReference type="STRING" id="46223.SAMN05421852_10491"/>
<dbReference type="RefSeq" id="WP_175482327.1">
    <property type="nucleotide sequence ID" value="NZ_FORR01000004.1"/>
</dbReference>
<dbReference type="Proteomes" id="UP000199545">
    <property type="component" value="Unassembled WGS sequence"/>
</dbReference>
<dbReference type="AlphaFoldDB" id="A0A1I3NCS1"/>
<organism evidence="1 2">
    <name type="scientific">Thermoflavimicrobium dichotomicum</name>
    <dbReference type="NCBI Taxonomy" id="46223"/>
    <lineage>
        <taxon>Bacteria</taxon>
        <taxon>Bacillati</taxon>
        <taxon>Bacillota</taxon>
        <taxon>Bacilli</taxon>
        <taxon>Bacillales</taxon>
        <taxon>Thermoactinomycetaceae</taxon>
        <taxon>Thermoflavimicrobium</taxon>
    </lineage>
</organism>
<keyword evidence="2" id="KW-1185">Reference proteome</keyword>
<evidence type="ECO:0000313" key="2">
    <source>
        <dbReference type="Proteomes" id="UP000199545"/>
    </source>
</evidence>